<dbReference type="InterPro" id="IPR015927">
    <property type="entry name" value="Peptidase_S24_S26A/B/C"/>
</dbReference>
<evidence type="ECO:0000256" key="1">
    <source>
        <dbReference type="ARBA" id="ARBA00023015"/>
    </source>
</evidence>
<gene>
    <name evidence="5" type="ORF">EK403_14875</name>
</gene>
<comment type="caution">
    <text evidence="5">The sequence shown here is derived from an EMBL/GenBank/DDBJ whole genome shotgun (WGS) entry which is preliminary data.</text>
</comment>
<evidence type="ECO:0000313" key="6">
    <source>
        <dbReference type="Proteomes" id="UP000289708"/>
    </source>
</evidence>
<dbReference type="Pfam" id="PF00717">
    <property type="entry name" value="Peptidase_S24"/>
    <property type="match status" value="1"/>
</dbReference>
<evidence type="ECO:0000313" key="5">
    <source>
        <dbReference type="EMBL" id="RXF72090.1"/>
    </source>
</evidence>
<dbReference type="InterPro" id="IPR036286">
    <property type="entry name" value="LexA/Signal_pep-like_sf"/>
</dbReference>
<proteinExistence type="predicted"/>
<dbReference type="Proteomes" id="UP000289708">
    <property type="component" value="Unassembled WGS sequence"/>
</dbReference>
<evidence type="ECO:0000259" key="4">
    <source>
        <dbReference type="PROSITE" id="PS50943"/>
    </source>
</evidence>
<dbReference type="Gene3D" id="1.10.260.40">
    <property type="entry name" value="lambda repressor-like DNA-binding domains"/>
    <property type="match status" value="1"/>
</dbReference>
<name>A0A4Q0MF42_9HYPH</name>
<protein>
    <submittedName>
        <fullName evidence="5">Peptidase S24</fullName>
    </submittedName>
</protein>
<dbReference type="Gene3D" id="2.10.109.10">
    <property type="entry name" value="Umud Fragment, subunit A"/>
    <property type="match status" value="1"/>
</dbReference>
<dbReference type="GO" id="GO:0003677">
    <property type="term" value="F:DNA binding"/>
    <property type="evidence" value="ECO:0007669"/>
    <property type="project" value="UniProtKB-KW"/>
</dbReference>
<dbReference type="InterPro" id="IPR010982">
    <property type="entry name" value="Lambda_DNA-bd_dom_sf"/>
</dbReference>
<dbReference type="PANTHER" id="PTHR40661:SF3">
    <property type="entry name" value="FELS-1 PROPHAGE TRANSCRIPTIONAL REGULATOR"/>
    <property type="match status" value="1"/>
</dbReference>
<feature type="domain" description="HTH cro/C1-type" evidence="4">
    <location>
        <begin position="58"/>
        <end position="100"/>
    </location>
</feature>
<accession>A0A4Q0MF42</accession>
<keyword evidence="1" id="KW-0805">Transcription regulation</keyword>
<keyword evidence="6" id="KW-1185">Reference proteome</keyword>
<dbReference type="EMBL" id="RYFI01000014">
    <property type="protein sequence ID" value="RXF72090.1"/>
    <property type="molecule type" value="Genomic_DNA"/>
</dbReference>
<organism evidence="5 6">
    <name type="scientific">Hansschlegelia zhihuaiae</name>
    <dbReference type="NCBI Taxonomy" id="405005"/>
    <lineage>
        <taxon>Bacteria</taxon>
        <taxon>Pseudomonadati</taxon>
        <taxon>Pseudomonadota</taxon>
        <taxon>Alphaproteobacteria</taxon>
        <taxon>Hyphomicrobiales</taxon>
        <taxon>Methylopilaceae</taxon>
        <taxon>Hansschlegelia</taxon>
    </lineage>
</organism>
<dbReference type="AlphaFoldDB" id="A0A4Q0MF42"/>
<dbReference type="SUPFAM" id="SSF47413">
    <property type="entry name" value="lambda repressor-like DNA-binding domains"/>
    <property type="match status" value="1"/>
</dbReference>
<evidence type="ECO:0000256" key="2">
    <source>
        <dbReference type="ARBA" id="ARBA00023125"/>
    </source>
</evidence>
<dbReference type="CDD" id="cd06462">
    <property type="entry name" value="Peptidase_S24_S26"/>
    <property type="match status" value="1"/>
</dbReference>
<dbReference type="PROSITE" id="PS50943">
    <property type="entry name" value="HTH_CROC1"/>
    <property type="match status" value="1"/>
</dbReference>
<sequence length="278" mass="30486">MSAQIGFHGAEVSRRFPTASIGNLRLASESRPSDYSDMSSFPDRVAQRLAETGLNPFEAARVGGLERNFINDILNGKKQSVRGANLEKLAIGLETTAGWLATGEGEKVTPEIPHAIVPIMGYVGAGSEVMPEHEQVPPEGLDQVELAFAVPDGVVGLQVRGDSMLPRFRDRDVLLVWKDQRMDAKAYLGEEVVVRTRDGKRYVKTLLRGPTPGTYNLESHNARTIEAARLDWIGEIYLIVPGKQVLEHERALRAAAARRQRDFAKRTAGMGALPFSKG</sequence>
<dbReference type="OrthoDB" id="7188505at2"/>
<dbReference type="SUPFAM" id="SSF51306">
    <property type="entry name" value="LexA/Signal peptidase"/>
    <property type="match status" value="1"/>
</dbReference>
<dbReference type="PANTHER" id="PTHR40661">
    <property type="match status" value="1"/>
</dbReference>
<dbReference type="InterPro" id="IPR001387">
    <property type="entry name" value="Cro/C1-type_HTH"/>
</dbReference>
<reference evidence="5 6" key="1">
    <citation type="submission" date="2018-12" db="EMBL/GenBank/DDBJ databases">
        <title>bacterium Hansschlegelia zhihuaiae S113.</title>
        <authorList>
            <person name="He J."/>
        </authorList>
    </citation>
    <scope>NUCLEOTIDE SEQUENCE [LARGE SCALE GENOMIC DNA]</scope>
    <source>
        <strain evidence="5 6">S 113</strain>
    </source>
</reference>
<evidence type="ECO:0000256" key="3">
    <source>
        <dbReference type="ARBA" id="ARBA00023163"/>
    </source>
</evidence>
<keyword evidence="3" id="KW-0804">Transcription</keyword>
<keyword evidence="2" id="KW-0238">DNA-binding</keyword>